<sequence length="327" mass="36103">MAPAGKRKRNDRNSVDQATRATPTPGPMSPPPRPSSAAQTPAQTPTPNDMISPSWNPEPAPFDYVFLTDDQMSSWNATGRQQVVEKGHPSSPGRRYDGLGYGPDTAPAEDVPGTLEPQTLFLDSLSMIGSEPPSSEVVEDAFEKVKGLIGTFDLDVGRVLDITLDVFAAVLIKHFRFFIKLLRASSWWPRSGDFDQVTRCGGLPPWALPSAPGWTSTDEEEEIAKIQRLERDKLFWDRAREVGIEAFFELGGRQAVDAETKERFLKEDDAKLDADHLWIKATGTYPPSGNRTAAQLLGFKLRFYASAARDNEDITTCEFDISDGVVD</sequence>
<dbReference type="PANTHER" id="PTHR21597:SF0">
    <property type="entry name" value="THO COMPLEX SUBUNIT 2"/>
    <property type="match status" value="1"/>
</dbReference>
<dbReference type="GO" id="GO:0006397">
    <property type="term" value="P:mRNA processing"/>
    <property type="evidence" value="ECO:0007669"/>
    <property type="project" value="InterPro"/>
</dbReference>
<accession>A0A5M9JMN1</accession>
<comment type="caution">
    <text evidence="3">The sequence shown here is derived from an EMBL/GenBank/DDBJ whole genome shotgun (WGS) entry which is preliminary data.</text>
</comment>
<name>A0A5M9JMN1_MONFR</name>
<keyword evidence="4" id="KW-1185">Reference proteome</keyword>
<evidence type="ECO:0000313" key="4">
    <source>
        <dbReference type="Proteomes" id="UP000322873"/>
    </source>
</evidence>
<evidence type="ECO:0000313" key="3">
    <source>
        <dbReference type="EMBL" id="KAA8569920.1"/>
    </source>
</evidence>
<feature type="domain" description="THO complex subunit 2 N-terminal" evidence="2">
    <location>
        <begin position="129"/>
        <end position="312"/>
    </location>
</feature>
<dbReference type="Proteomes" id="UP000322873">
    <property type="component" value="Unassembled WGS sequence"/>
</dbReference>
<feature type="compositionally biased region" description="Pro residues" evidence="1">
    <location>
        <begin position="24"/>
        <end position="34"/>
    </location>
</feature>
<dbReference type="InterPro" id="IPR032302">
    <property type="entry name" value="THOC2_N"/>
</dbReference>
<organism evidence="3 4">
    <name type="scientific">Monilinia fructicola</name>
    <name type="common">Brown rot fungus</name>
    <name type="synonym">Ciboria fructicola</name>
    <dbReference type="NCBI Taxonomy" id="38448"/>
    <lineage>
        <taxon>Eukaryota</taxon>
        <taxon>Fungi</taxon>
        <taxon>Dikarya</taxon>
        <taxon>Ascomycota</taxon>
        <taxon>Pezizomycotina</taxon>
        <taxon>Leotiomycetes</taxon>
        <taxon>Helotiales</taxon>
        <taxon>Sclerotiniaceae</taxon>
        <taxon>Monilinia</taxon>
    </lineage>
</organism>
<dbReference type="PANTHER" id="PTHR21597">
    <property type="entry name" value="THO2 PROTEIN"/>
    <property type="match status" value="1"/>
</dbReference>
<gene>
    <name evidence="3" type="ORF">EYC84_002260</name>
</gene>
<feature type="region of interest" description="Disordered" evidence="1">
    <location>
        <begin position="1"/>
        <end position="63"/>
    </location>
</feature>
<evidence type="ECO:0000259" key="2">
    <source>
        <dbReference type="Pfam" id="PF16134"/>
    </source>
</evidence>
<dbReference type="EMBL" id="VICG01000007">
    <property type="protein sequence ID" value="KAA8569920.1"/>
    <property type="molecule type" value="Genomic_DNA"/>
</dbReference>
<dbReference type="Pfam" id="PF16134">
    <property type="entry name" value="THOC2_N"/>
    <property type="match status" value="1"/>
</dbReference>
<feature type="compositionally biased region" description="Polar residues" evidence="1">
    <location>
        <begin position="43"/>
        <end position="55"/>
    </location>
</feature>
<feature type="compositionally biased region" description="Basic residues" evidence="1">
    <location>
        <begin position="1"/>
        <end position="10"/>
    </location>
</feature>
<proteinExistence type="predicted"/>
<reference evidence="3 4" key="1">
    <citation type="submission" date="2019-06" db="EMBL/GenBank/DDBJ databases">
        <title>Genome Sequence of the Brown Rot Fungal Pathogen Monilinia fructicola.</title>
        <authorList>
            <person name="De Miccolis Angelini R.M."/>
            <person name="Landi L."/>
            <person name="Abate D."/>
            <person name="Pollastro S."/>
            <person name="Romanazzi G."/>
            <person name="Faretra F."/>
        </authorList>
    </citation>
    <scope>NUCLEOTIDE SEQUENCE [LARGE SCALE GENOMIC DNA]</scope>
    <source>
        <strain evidence="3 4">Mfrc123</strain>
    </source>
</reference>
<dbReference type="InterPro" id="IPR040007">
    <property type="entry name" value="Tho2"/>
</dbReference>
<dbReference type="AlphaFoldDB" id="A0A5M9JMN1"/>
<evidence type="ECO:0000256" key="1">
    <source>
        <dbReference type="SAM" id="MobiDB-lite"/>
    </source>
</evidence>
<dbReference type="VEuPathDB" id="FungiDB:MFRU_005g00730"/>
<dbReference type="GO" id="GO:0000445">
    <property type="term" value="C:THO complex part of transcription export complex"/>
    <property type="evidence" value="ECO:0007669"/>
    <property type="project" value="TreeGrafter"/>
</dbReference>
<dbReference type="GO" id="GO:0006406">
    <property type="term" value="P:mRNA export from nucleus"/>
    <property type="evidence" value="ECO:0007669"/>
    <property type="project" value="InterPro"/>
</dbReference>
<dbReference type="GO" id="GO:0003729">
    <property type="term" value="F:mRNA binding"/>
    <property type="evidence" value="ECO:0007669"/>
    <property type="project" value="TreeGrafter"/>
</dbReference>
<protein>
    <recommendedName>
        <fullName evidence="2">THO complex subunit 2 N-terminal domain-containing protein</fullName>
    </recommendedName>
</protein>